<comment type="similarity">
    <text evidence="1">Belongs to the VPS26 family.</text>
</comment>
<dbReference type="PANTHER" id="PTHR12233">
    <property type="entry name" value="VACUOLAR PROTEIN SORTING 26 RELATED"/>
    <property type="match status" value="1"/>
</dbReference>
<evidence type="ECO:0000313" key="2">
    <source>
        <dbReference type="EMBL" id="PNG99332.1"/>
    </source>
</evidence>
<dbReference type="Gene3D" id="2.60.40.640">
    <property type="match status" value="1"/>
</dbReference>
<dbReference type="AlphaFoldDB" id="A0A2J7ZGD0"/>
<dbReference type="InterPro" id="IPR028934">
    <property type="entry name" value="Vps26-related"/>
</dbReference>
<dbReference type="GO" id="GO:0006886">
    <property type="term" value="P:intracellular protein transport"/>
    <property type="evidence" value="ECO:0007669"/>
    <property type="project" value="InterPro"/>
</dbReference>
<dbReference type="Proteomes" id="UP000236333">
    <property type="component" value="Unassembled WGS sequence"/>
</dbReference>
<dbReference type="OrthoDB" id="3821113at2759"/>
<dbReference type="EMBL" id="PGGS01003239">
    <property type="protein sequence ID" value="PNG99332.1"/>
    <property type="molecule type" value="Genomic_DNA"/>
</dbReference>
<accession>A0A2J7ZGD0</accession>
<gene>
    <name evidence="2" type="ORF">TSOC_014892</name>
</gene>
<feature type="non-terminal residue" evidence="2">
    <location>
        <position position="75"/>
    </location>
</feature>
<feature type="non-terminal residue" evidence="2">
    <location>
        <position position="1"/>
    </location>
</feature>
<keyword evidence="3" id="KW-1185">Reference proteome</keyword>
<protein>
    <submittedName>
        <fullName evidence="2">Vacuolar protein sorting-associated protein 26</fullName>
    </submittedName>
</protein>
<evidence type="ECO:0000313" key="3">
    <source>
        <dbReference type="Proteomes" id="UP000236333"/>
    </source>
</evidence>
<comment type="caution">
    <text evidence="2">The sequence shown here is derived from an EMBL/GenBank/DDBJ whole genome shotgun (WGS) entry which is preliminary data.</text>
</comment>
<organism evidence="2 3">
    <name type="scientific">Tetrabaena socialis</name>
    <dbReference type="NCBI Taxonomy" id="47790"/>
    <lineage>
        <taxon>Eukaryota</taxon>
        <taxon>Viridiplantae</taxon>
        <taxon>Chlorophyta</taxon>
        <taxon>core chlorophytes</taxon>
        <taxon>Chlorophyceae</taxon>
        <taxon>CS clade</taxon>
        <taxon>Chlamydomonadales</taxon>
        <taxon>Tetrabaenaceae</taxon>
        <taxon>Tetrabaena</taxon>
    </lineage>
</organism>
<name>A0A2J7ZGD0_9CHLO</name>
<reference evidence="2 3" key="1">
    <citation type="journal article" date="2017" name="Mol. Biol. Evol.">
        <title>The 4-celled Tetrabaena socialis nuclear genome reveals the essential components for genetic control of cell number at the origin of multicellularity in the volvocine lineage.</title>
        <authorList>
            <person name="Featherston J."/>
            <person name="Arakaki Y."/>
            <person name="Hanschen E.R."/>
            <person name="Ferris P.J."/>
            <person name="Michod R.E."/>
            <person name="Olson B.J.S.C."/>
            <person name="Nozaki H."/>
            <person name="Durand P.M."/>
        </authorList>
    </citation>
    <scope>NUCLEOTIDE SEQUENCE [LARGE SCALE GENOMIC DNA]</scope>
    <source>
        <strain evidence="2 3">NIES-571</strain>
    </source>
</reference>
<proteinExistence type="inferred from homology"/>
<dbReference type="InterPro" id="IPR014752">
    <property type="entry name" value="Arrestin-like_C"/>
</dbReference>
<sequence>RELSPSGDLSASKTFPFEFRNVELQHDSYRGQQVRCRYLLRVTVLGKGMTPDSKRDFPIWIRNYEKLHEAAAPIK</sequence>
<evidence type="ECO:0000256" key="1">
    <source>
        <dbReference type="ARBA" id="ARBA00009100"/>
    </source>
</evidence>
<dbReference type="Pfam" id="PF03643">
    <property type="entry name" value="Vps26"/>
    <property type="match status" value="1"/>
</dbReference>